<dbReference type="PROSITE" id="PS00409">
    <property type="entry name" value="PROKAR_NTER_METHYL"/>
    <property type="match status" value="1"/>
</dbReference>
<dbReference type="PRINTS" id="PR00813">
    <property type="entry name" value="BCTERIALGSPG"/>
</dbReference>
<dbReference type="RefSeq" id="WP_251971195.1">
    <property type="nucleotide sequence ID" value="NZ_AP025730.1"/>
</dbReference>
<dbReference type="EMBL" id="AP025730">
    <property type="protein sequence ID" value="BDI08060.1"/>
    <property type="molecule type" value="Genomic_DNA"/>
</dbReference>
<organism evidence="3 4">
    <name type="scientific">Sphaerotilus microaerophilus</name>
    <dbReference type="NCBI Taxonomy" id="2914710"/>
    <lineage>
        <taxon>Bacteria</taxon>
        <taxon>Pseudomonadati</taxon>
        <taxon>Pseudomonadota</taxon>
        <taxon>Betaproteobacteria</taxon>
        <taxon>Burkholderiales</taxon>
        <taxon>Sphaerotilaceae</taxon>
        <taxon>Sphaerotilus</taxon>
    </lineage>
</organism>
<keyword evidence="2" id="KW-0812">Transmembrane</keyword>
<dbReference type="InterPro" id="IPR045584">
    <property type="entry name" value="Pilin-like"/>
</dbReference>
<reference evidence="3" key="1">
    <citation type="submission" date="2022-04" db="EMBL/GenBank/DDBJ databases">
        <title>Whole genome sequence of Sphaerotilus sp. FB-5.</title>
        <authorList>
            <person name="Takeda M."/>
            <person name="Narihara S."/>
            <person name="Akimoto M."/>
            <person name="Akimoto R."/>
            <person name="Nishiyashiki S."/>
            <person name="Murakami T."/>
        </authorList>
    </citation>
    <scope>NUCLEOTIDE SEQUENCE</scope>
    <source>
        <strain evidence="3">FB-5</strain>
    </source>
</reference>
<dbReference type="Pfam" id="PF16732">
    <property type="entry name" value="ComP_DUS"/>
    <property type="match status" value="1"/>
</dbReference>
<accession>A0ABN6PSA4</accession>
<proteinExistence type="predicted"/>
<sequence>MTTLARQMLRRRGFARTSRGFTLIELLTAVVVAGVLITIALPSMREYVRRGSRQAAQAHLIELATTQDKIFLNSNAYSASVTGAYSGASTGGLGVPGGLTRDGRYTLSVTGDGASFTLAATPVVGSAQDGDGTLTIDSTGARTWGSRSW</sequence>
<keyword evidence="2" id="KW-0472">Membrane</keyword>
<dbReference type="NCBIfam" id="TIGR02532">
    <property type="entry name" value="IV_pilin_GFxxxE"/>
    <property type="match status" value="1"/>
</dbReference>
<dbReference type="InterPro" id="IPR012902">
    <property type="entry name" value="N_methyl_site"/>
</dbReference>
<gene>
    <name evidence="3" type="ORF">CATMQ487_50300</name>
</gene>
<evidence type="ECO:0000313" key="4">
    <source>
        <dbReference type="Proteomes" id="UP001057498"/>
    </source>
</evidence>
<dbReference type="SUPFAM" id="SSF54523">
    <property type="entry name" value="Pili subunits"/>
    <property type="match status" value="1"/>
</dbReference>
<dbReference type="Gene3D" id="3.30.700.10">
    <property type="entry name" value="Glycoprotein, Type 4 Pilin"/>
    <property type="match status" value="1"/>
</dbReference>
<dbReference type="InterPro" id="IPR000983">
    <property type="entry name" value="Bac_GSPG_pilin"/>
</dbReference>
<protein>
    <submittedName>
        <fullName evidence="3">Pilus biosynthesis protein</fullName>
    </submittedName>
</protein>
<dbReference type="Pfam" id="PF07963">
    <property type="entry name" value="N_methyl"/>
    <property type="match status" value="1"/>
</dbReference>
<dbReference type="Proteomes" id="UP001057498">
    <property type="component" value="Chromosome"/>
</dbReference>
<keyword evidence="2" id="KW-1133">Transmembrane helix</keyword>
<evidence type="ECO:0000256" key="2">
    <source>
        <dbReference type="SAM" id="Phobius"/>
    </source>
</evidence>
<keyword evidence="1" id="KW-0488">Methylation</keyword>
<name>A0ABN6PSA4_9BURK</name>
<feature type="transmembrane region" description="Helical" evidence="2">
    <location>
        <begin position="21"/>
        <end position="41"/>
    </location>
</feature>
<evidence type="ECO:0000313" key="3">
    <source>
        <dbReference type="EMBL" id="BDI08060.1"/>
    </source>
</evidence>
<evidence type="ECO:0000256" key="1">
    <source>
        <dbReference type="ARBA" id="ARBA00022481"/>
    </source>
</evidence>
<dbReference type="InterPro" id="IPR031982">
    <property type="entry name" value="PilE-like"/>
</dbReference>
<keyword evidence="4" id="KW-1185">Reference proteome</keyword>